<comment type="catalytic activity">
    <reaction evidence="1 5">
        <text>[protein]-peptidylproline (omega=180) = [protein]-peptidylproline (omega=0)</text>
        <dbReference type="Rhea" id="RHEA:16237"/>
        <dbReference type="Rhea" id="RHEA-COMP:10747"/>
        <dbReference type="Rhea" id="RHEA-COMP:10748"/>
        <dbReference type="ChEBI" id="CHEBI:83833"/>
        <dbReference type="ChEBI" id="CHEBI:83834"/>
        <dbReference type="EC" id="5.2.1.8"/>
    </reaction>
</comment>
<feature type="region of interest" description="Disordered" evidence="6">
    <location>
        <begin position="125"/>
        <end position="231"/>
    </location>
</feature>
<evidence type="ECO:0000259" key="7">
    <source>
        <dbReference type="PROSITE" id="PS50059"/>
    </source>
</evidence>
<dbReference type="Gene3D" id="2.60.120.340">
    <property type="entry name" value="Nucleoplasmin core domain"/>
    <property type="match status" value="1"/>
</dbReference>
<dbReference type="Pfam" id="PF17800">
    <property type="entry name" value="NPL"/>
    <property type="match status" value="1"/>
</dbReference>
<accession>A0A9W8JX63</accession>
<dbReference type="InterPro" id="IPR046357">
    <property type="entry name" value="PPIase_dom_sf"/>
</dbReference>
<evidence type="ECO:0000256" key="1">
    <source>
        <dbReference type="ARBA" id="ARBA00000971"/>
    </source>
</evidence>
<evidence type="ECO:0000313" key="8">
    <source>
        <dbReference type="EMBL" id="KAJ3492472.1"/>
    </source>
</evidence>
<dbReference type="AlphaFoldDB" id="A0A9W8JX63"/>
<sequence length="357" mass="37216">MSSHVWSVQIPAGSTRCILSHRHIRLTNVALSDRVSDPLARTTVRLTFKTSFNKHEGASAKETMVVLCSLVFGRVEQACLNILIPSGVQFFLDAVGPNEVYVAGIIGDEMAPPVPIVTDTPIKSKLATAPPSTPSRSLPQGNTSLRSSAPARPVGSFKASNLTPPEPGPTRSDPALPGPALPGPARPPAIETSSARSITPPSSSSSSPGGRPANSKHPATLAPTTTQSNGTKEGFAVYDFRKGTGEEVKMGHVIKVRFVARYKVAGLKDAEPVIYASNLSGPAFTFEVGSSEAVEGFSLGVVGMQGGGERRILMSPALGYGDEGTTIYSGSGTIEVPPKAQLLIGKSPGFCGVRNDC</sequence>
<proteinExistence type="predicted"/>
<keyword evidence="9" id="KW-1185">Reference proteome</keyword>
<dbReference type="Proteomes" id="UP001148786">
    <property type="component" value="Unassembled WGS sequence"/>
</dbReference>
<comment type="caution">
    <text evidence="8">The sequence shown here is derived from an EMBL/GenBank/DDBJ whole genome shotgun (WGS) entry which is preliminary data.</text>
</comment>
<dbReference type="EC" id="5.2.1.8" evidence="2 5"/>
<feature type="compositionally biased region" description="Polar residues" evidence="6">
    <location>
        <begin position="134"/>
        <end position="147"/>
    </location>
</feature>
<evidence type="ECO:0000256" key="2">
    <source>
        <dbReference type="ARBA" id="ARBA00013194"/>
    </source>
</evidence>
<dbReference type="InterPro" id="IPR001179">
    <property type="entry name" value="PPIase_FKBP_dom"/>
</dbReference>
<evidence type="ECO:0000313" key="9">
    <source>
        <dbReference type="Proteomes" id="UP001148786"/>
    </source>
</evidence>
<dbReference type="Pfam" id="PF00254">
    <property type="entry name" value="FKBP_C"/>
    <property type="match status" value="1"/>
</dbReference>
<evidence type="ECO:0000256" key="5">
    <source>
        <dbReference type="PROSITE-ProRule" id="PRU00277"/>
    </source>
</evidence>
<feature type="compositionally biased region" description="Pro residues" evidence="6">
    <location>
        <begin position="176"/>
        <end position="187"/>
    </location>
</feature>
<keyword evidence="4 5" id="KW-0413">Isomerase</keyword>
<reference evidence="8" key="1">
    <citation type="submission" date="2022-07" db="EMBL/GenBank/DDBJ databases">
        <title>Genome Sequence of Agrocybe chaxingu.</title>
        <authorList>
            <person name="Buettner E."/>
        </authorList>
    </citation>
    <scope>NUCLEOTIDE SEQUENCE</scope>
    <source>
        <strain evidence="8">MP-N11</strain>
    </source>
</reference>
<evidence type="ECO:0000256" key="4">
    <source>
        <dbReference type="ARBA" id="ARBA00023235"/>
    </source>
</evidence>
<name>A0A9W8JX63_9AGAR</name>
<dbReference type="PANTHER" id="PTHR43811:SF19">
    <property type="entry name" value="39 KDA FK506-BINDING NUCLEAR PROTEIN"/>
    <property type="match status" value="1"/>
</dbReference>
<dbReference type="InterPro" id="IPR041232">
    <property type="entry name" value="NPL"/>
</dbReference>
<dbReference type="OrthoDB" id="1902587at2759"/>
<dbReference type="EMBL" id="JANKHO010002450">
    <property type="protein sequence ID" value="KAJ3492472.1"/>
    <property type="molecule type" value="Genomic_DNA"/>
</dbReference>
<feature type="compositionally biased region" description="Low complexity" evidence="6">
    <location>
        <begin position="188"/>
        <end position="215"/>
    </location>
</feature>
<dbReference type="PROSITE" id="PS50059">
    <property type="entry name" value="FKBP_PPIASE"/>
    <property type="match status" value="1"/>
</dbReference>
<keyword evidence="3 5" id="KW-0697">Rotamase</keyword>
<dbReference type="PANTHER" id="PTHR43811">
    <property type="entry name" value="FKBP-TYPE PEPTIDYL-PROLYL CIS-TRANS ISOMERASE FKPA"/>
    <property type="match status" value="1"/>
</dbReference>
<evidence type="ECO:0000256" key="3">
    <source>
        <dbReference type="ARBA" id="ARBA00023110"/>
    </source>
</evidence>
<gene>
    <name evidence="8" type="ORF">NLJ89_g11228</name>
</gene>
<organism evidence="8 9">
    <name type="scientific">Agrocybe chaxingu</name>
    <dbReference type="NCBI Taxonomy" id="84603"/>
    <lineage>
        <taxon>Eukaryota</taxon>
        <taxon>Fungi</taxon>
        <taxon>Dikarya</taxon>
        <taxon>Basidiomycota</taxon>
        <taxon>Agaricomycotina</taxon>
        <taxon>Agaricomycetes</taxon>
        <taxon>Agaricomycetidae</taxon>
        <taxon>Agaricales</taxon>
        <taxon>Agaricineae</taxon>
        <taxon>Strophariaceae</taxon>
        <taxon>Agrocybe</taxon>
    </lineage>
</organism>
<feature type="domain" description="PPIase FKBP-type" evidence="7">
    <location>
        <begin position="251"/>
        <end position="344"/>
    </location>
</feature>
<dbReference type="SUPFAM" id="SSF54534">
    <property type="entry name" value="FKBP-like"/>
    <property type="match status" value="1"/>
</dbReference>
<evidence type="ECO:0000256" key="6">
    <source>
        <dbReference type="SAM" id="MobiDB-lite"/>
    </source>
</evidence>
<protein>
    <recommendedName>
        <fullName evidence="2 5">peptidylprolyl isomerase</fullName>
        <ecNumber evidence="2 5">5.2.1.8</ecNumber>
    </recommendedName>
</protein>
<dbReference type="GO" id="GO:0003755">
    <property type="term" value="F:peptidyl-prolyl cis-trans isomerase activity"/>
    <property type="evidence" value="ECO:0007669"/>
    <property type="project" value="UniProtKB-KW"/>
</dbReference>
<feature type="compositionally biased region" description="Polar residues" evidence="6">
    <location>
        <begin position="222"/>
        <end position="231"/>
    </location>
</feature>
<dbReference type="Gene3D" id="3.10.50.40">
    <property type="match status" value="1"/>
</dbReference>